<keyword evidence="1" id="KW-0472">Membrane</keyword>
<keyword evidence="1" id="KW-0812">Transmembrane</keyword>
<evidence type="ECO:0000313" key="2">
    <source>
        <dbReference type="EMBL" id="MPQ64953.1"/>
    </source>
</evidence>
<comment type="caution">
    <text evidence="2">The sequence shown here is derived from an EMBL/GenBank/DDBJ whole genome shotgun (WGS) entry which is preliminary data.</text>
</comment>
<keyword evidence="1" id="KW-1133">Transmembrane helix</keyword>
<gene>
    <name evidence="2" type="ORF">E4V82_23100</name>
</gene>
<feature type="transmembrane region" description="Helical" evidence="1">
    <location>
        <begin position="21"/>
        <end position="46"/>
    </location>
</feature>
<evidence type="ECO:0000256" key="1">
    <source>
        <dbReference type="SAM" id="Phobius"/>
    </source>
</evidence>
<dbReference type="Proteomes" id="UP000342249">
    <property type="component" value="Unassembled WGS sequence"/>
</dbReference>
<protein>
    <submittedName>
        <fullName evidence="2">Uncharacterized protein</fullName>
    </submittedName>
</protein>
<dbReference type="EMBL" id="SPSF01000061">
    <property type="protein sequence ID" value="MPQ64953.1"/>
    <property type="molecule type" value="Genomic_DNA"/>
</dbReference>
<name>A0A5N7IVI1_9CLOT</name>
<accession>A0A5N7IVI1</accession>
<dbReference type="RefSeq" id="WP_152754089.1">
    <property type="nucleotide sequence ID" value="NZ_SPSE01000058.1"/>
</dbReference>
<proteinExistence type="predicted"/>
<dbReference type="AlphaFoldDB" id="A0A5N7IVI1"/>
<reference evidence="2 3" key="1">
    <citation type="journal article" date="2019" name="Lett. Appl. Microbiol.">
        <title>A case of 'blown pack' spoilage of vacuum-packaged pork likely associated with Clostridium estertheticum in Canada.</title>
        <authorList>
            <person name="Zhang P."/>
            <person name="Ward P."/>
            <person name="McMullen L.M."/>
            <person name="Yang X."/>
        </authorList>
    </citation>
    <scope>NUCLEOTIDE SEQUENCE [LARGE SCALE GENOMIC DNA]</scope>
    <source>
        <strain evidence="2 3">MA19</strain>
    </source>
</reference>
<sequence length="73" mass="8488">MDTNQYLMYIGKSIDKYKIMGIILLSLGFVGIIIIFIVNHIVINYLQCLLNFCCKKTKKPNNYAREKINSRSL</sequence>
<evidence type="ECO:0000313" key="3">
    <source>
        <dbReference type="Proteomes" id="UP000342249"/>
    </source>
</evidence>
<organism evidence="2 3">
    <name type="scientific">Clostridium estertheticum</name>
    <dbReference type="NCBI Taxonomy" id="238834"/>
    <lineage>
        <taxon>Bacteria</taxon>
        <taxon>Bacillati</taxon>
        <taxon>Bacillota</taxon>
        <taxon>Clostridia</taxon>
        <taxon>Eubacteriales</taxon>
        <taxon>Clostridiaceae</taxon>
        <taxon>Clostridium</taxon>
    </lineage>
</organism>